<feature type="signal peptide" evidence="1">
    <location>
        <begin position="1"/>
        <end position="21"/>
    </location>
</feature>
<evidence type="ECO:0008006" key="4">
    <source>
        <dbReference type="Google" id="ProtNLM"/>
    </source>
</evidence>
<feature type="chain" id="PRO_5016796145" description="DUF4189 domain-containing protein" evidence="1">
    <location>
        <begin position="22"/>
        <end position="146"/>
    </location>
</feature>
<accession>A0A378LRF1</accession>
<dbReference type="Proteomes" id="UP000255297">
    <property type="component" value="Unassembled WGS sequence"/>
</dbReference>
<keyword evidence="1" id="KW-0732">Signal</keyword>
<keyword evidence="3" id="KW-1185">Reference proteome</keyword>
<evidence type="ECO:0000256" key="1">
    <source>
        <dbReference type="SAM" id="SignalP"/>
    </source>
</evidence>
<dbReference type="OrthoDB" id="5652118at2"/>
<dbReference type="RefSeq" id="WP_031565662.1">
    <property type="nucleotide sequence ID" value="NZ_CAAAIS010000003.1"/>
</dbReference>
<sequence>MNKYFGCVFLLVLSASTQSFADTVILMEGNYWQCSTHDVTKTNWTSQSMYRKIALNLSYAACKKGSKAPATCKLSRGSCVRFIHGVNVTPMWRCTALDREALAWKSTTYPNREDAALAALAFCKHKSPVPATCSINLITCINKNEI</sequence>
<dbReference type="EMBL" id="UGPB01000001">
    <property type="protein sequence ID" value="STY29373.1"/>
    <property type="molecule type" value="Genomic_DNA"/>
</dbReference>
<protein>
    <recommendedName>
        <fullName evidence="4">DUF4189 domain-containing protein</fullName>
    </recommendedName>
</protein>
<evidence type="ECO:0000313" key="3">
    <source>
        <dbReference type="Proteomes" id="UP000255297"/>
    </source>
</evidence>
<name>A0A378LRF1_9GAMM</name>
<dbReference type="AlphaFoldDB" id="A0A378LRF1"/>
<organism evidence="2 3">
    <name type="scientific">Legionella wadsworthii</name>
    <dbReference type="NCBI Taxonomy" id="28088"/>
    <lineage>
        <taxon>Bacteria</taxon>
        <taxon>Pseudomonadati</taxon>
        <taxon>Pseudomonadota</taxon>
        <taxon>Gammaproteobacteria</taxon>
        <taxon>Legionellales</taxon>
        <taxon>Legionellaceae</taxon>
        <taxon>Legionella</taxon>
    </lineage>
</organism>
<evidence type="ECO:0000313" key="2">
    <source>
        <dbReference type="EMBL" id="STY29373.1"/>
    </source>
</evidence>
<proteinExistence type="predicted"/>
<dbReference type="STRING" id="1122170.GCA_000701265_00928"/>
<reference evidence="2 3" key="1">
    <citation type="submission" date="2018-06" db="EMBL/GenBank/DDBJ databases">
        <authorList>
            <consortium name="Pathogen Informatics"/>
            <person name="Doyle S."/>
        </authorList>
    </citation>
    <scope>NUCLEOTIDE SEQUENCE [LARGE SCALE GENOMIC DNA]</scope>
    <source>
        <strain evidence="2 3">NCTC11532</strain>
    </source>
</reference>
<gene>
    <name evidence="2" type="ORF">NCTC11532_01559</name>
</gene>